<accession>D8PGV8</accession>
<organism evidence="1 2">
    <name type="scientific">Nitrospira defluvii</name>
    <dbReference type="NCBI Taxonomy" id="330214"/>
    <lineage>
        <taxon>Bacteria</taxon>
        <taxon>Pseudomonadati</taxon>
        <taxon>Nitrospirota</taxon>
        <taxon>Nitrospiria</taxon>
        <taxon>Nitrospirales</taxon>
        <taxon>Nitrospiraceae</taxon>
        <taxon>Nitrospira</taxon>
    </lineage>
</organism>
<sequence>MPRTGTGFAGVLVLAMVICGLPDAARADCVDGVRNATPDELAFAARAEAALAAALPAPIADSERRGGPFDFSKRPRLSFCNGDQIGAFTVDVGGGYLYKFPKAEADRLSAERKAIEKQIDDLEKLPPEQEAIYKQLLGQMKAAYDAAPRRSRKDPPFTPEQQEQVSRAMAEGKKLEDAAKKVVSDHVAGVKPRTDVLRAQAKRLATYPQELALGLAMNLERFPESAPTVATFGTPSAGRSTGLAVHNVVVAVHGPEGAARQSLFEAVDKAYLRGLIGQPLPDVETSKIRAERTGRAPITAQ</sequence>
<dbReference type="Proteomes" id="UP000001660">
    <property type="component" value="Chromosome"/>
</dbReference>
<dbReference type="KEGG" id="nde:NIDE2790"/>
<reference evidence="1 2" key="1">
    <citation type="journal article" date="2010" name="Proc. Natl. Acad. Sci. U.S.A.">
        <title>A Nitrospira metagenome illuminates the physiology and evolution of globally important nitrite-oxidizing bacteria.</title>
        <authorList>
            <person name="Lucker S."/>
            <person name="Wagner M."/>
            <person name="Maixner F."/>
            <person name="Pelletier E."/>
            <person name="Koch H."/>
            <person name="Vacherie B."/>
            <person name="Rattei T."/>
            <person name="Sinninghe Damste J."/>
            <person name="Spieck E."/>
            <person name="Le Paslier D."/>
            <person name="Daims H."/>
        </authorList>
    </citation>
    <scope>NUCLEOTIDE SEQUENCE [LARGE SCALE GENOMIC DNA]</scope>
</reference>
<keyword evidence="2" id="KW-1185">Reference proteome</keyword>
<dbReference type="EMBL" id="FP929003">
    <property type="protein sequence ID" value="CBK42495.1"/>
    <property type="molecule type" value="Genomic_DNA"/>
</dbReference>
<evidence type="ECO:0000313" key="2">
    <source>
        <dbReference type="Proteomes" id="UP000001660"/>
    </source>
</evidence>
<dbReference type="AlphaFoldDB" id="D8PGV8"/>
<gene>
    <name evidence="1" type="ORF">NIDE2790</name>
</gene>
<dbReference type="HOGENOM" id="CLU_923420_0_0_0"/>
<name>D8PGV8_9BACT</name>
<proteinExistence type="predicted"/>
<evidence type="ECO:0000313" key="1">
    <source>
        <dbReference type="EMBL" id="CBK42495.1"/>
    </source>
</evidence>
<protein>
    <submittedName>
        <fullName evidence="1">Uncharacterized protein</fullName>
    </submittedName>
</protein>